<dbReference type="AlphaFoldDB" id="A0AAE0TT42"/>
<keyword evidence="2" id="KW-1185">Reference proteome</keyword>
<name>A0AAE0TT42_9PEZI</name>
<proteinExistence type="predicted"/>
<comment type="caution">
    <text evidence="1">The sequence shown here is derived from an EMBL/GenBank/DDBJ whole genome shotgun (WGS) entry which is preliminary data.</text>
</comment>
<dbReference type="EMBL" id="JAUTXT010000046">
    <property type="protein sequence ID" value="KAK3671178.1"/>
    <property type="molecule type" value="Genomic_DNA"/>
</dbReference>
<evidence type="ECO:0000313" key="2">
    <source>
        <dbReference type="Proteomes" id="UP001274830"/>
    </source>
</evidence>
<reference evidence="1" key="1">
    <citation type="submission" date="2023-07" db="EMBL/GenBank/DDBJ databases">
        <title>Black Yeasts Isolated from many extreme environments.</title>
        <authorList>
            <person name="Coleine C."/>
            <person name="Stajich J.E."/>
            <person name="Selbmann L."/>
        </authorList>
    </citation>
    <scope>NUCLEOTIDE SEQUENCE</scope>
    <source>
        <strain evidence="1">CCFEE 5485</strain>
    </source>
</reference>
<protein>
    <submittedName>
        <fullName evidence="1">Uncharacterized protein</fullName>
    </submittedName>
</protein>
<organism evidence="1 2">
    <name type="scientific">Recurvomyces mirabilis</name>
    <dbReference type="NCBI Taxonomy" id="574656"/>
    <lineage>
        <taxon>Eukaryota</taxon>
        <taxon>Fungi</taxon>
        <taxon>Dikarya</taxon>
        <taxon>Ascomycota</taxon>
        <taxon>Pezizomycotina</taxon>
        <taxon>Dothideomycetes</taxon>
        <taxon>Dothideomycetidae</taxon>
        <taxon>Mycosphaerellales</taxon>
        <taxon>Teratosphaeriaceae</taxon>
        <taxon>Recurvomyces</taxon>
    </lineage>
</organism>
<accession>A0AAE0TT42</accession>
<gene>
    <name evidence="1" type="ORF">LTR78_008979</name>
</gene>
<sequence length="234" mass="25801">MDQDDGFGLLATWLTDNHIPAAEGKGPRSNSYRVKDLADALVLGERVVRCIATLPRRGDGRDSQMYTCYDFEYATDIINDSIVDKLVKHAIMLDKKSSIAFPYKFPLTLQYASLIPTIERQNNAVMDVAAANLLLSRTAPRFVDIRCGPRQRLIPVHAGLLGSGSFPGHILDIPSLSDTVLDTIAKVIDWFVDKATHKAKVKHLLARWIVPTAAVSPDDIDENLVDQVHGGLRG</sequence>
<dbReference type="Proteomes" id="UP001274830">
    <property type="component" value="Unassembled WGS sequence"/>
</dbReference>
<evidence type="ECO:0000313" key="1">
    <source>
        <dbReference type="EMBL" id="KAK3671178.1"/>
    </source>
</evidence>